<reference evidence="1 2" key="1">
    <citation type="submission" date="2021-06" db="EMBL/GenBank/DDBJ databases">
        <authorList>
            <person name="Kallberg Y."/>
            <person name="Tangrot J."/>
            <person name="Rosling A."/>
        </authorList>
    </citation>
    <scope>NUCLEOTIDE SEQUENCE [LARGE SCALE GENOMIC DNA]</scope>
    <source>
        <strain evidence="1 2">120-4 pot B 10/14</strain>
    </source>
</reference>
<evidence type="ECO:0000313" key="2">
    <source>
        <dbReference type="Proteomes" id="UP000789901"/>
    </source>
</evidence>
<dbReference type="Proteomes" id="UP000789901">
    <property type="component" value="Unassembled WGS sequence"/>
</dbReference>
<organism evidence="1 2">
    <name type="scientific">Gigaspora margarita</name>
    <dbReference type="NCBI Taxonomy" id="4874"/>
    <lineage>
        <taxon>Eukaryota</taxon>
        <taxon>Fungi</taxon>
        <taxon>Fungi incertae sedis</taxon>
        <taxon>Mucoromycota</taxon>
        <taxon>Glomeromycotina</taxon>
        <taxon>Glomeromycetes</taxon>
        <taxon>Diversisporales</taxon>
        <taxon>Gigasporaceae</taxon>
        <taxon>Gigaspora</taxon>
    </lineage>
</organism>
<feature type="non-terminal residue" evidence="1">
    <location>
        <position position="1"/>
    </location>
</feature>
<gene>
    <name evidence="1" type="ORF">GMARGA_LOCUS10420</name>
</gene>
<keyword evidence="2" id="KW-1185">Reference proteome</keyword>
<evidence type="ECO:0000313" key="1">
    <source>
        <dbReference type="EMBL" id="CAG8670978.1"/>
    </source>
</evidence>
<comment type="caution">
    <text evidence="1">The sequence shown here is derived from an EMBL/GenBank/DDBJ whole genome shotgun (WGS) entry which is preliminary data.</text>
</comment>
<dbReference type="EMBL" id="CAJVQB010005838">
    <property type="protein sequence ID" value="CAG8670978.1"/>
    <property type="molecule type" value="Genomic_DNA"/>
</dbReference>
<protein>
    <submittedName>
        <fullName evidence="1">29933_t:CDS:1</fullName>
    </submittedName>
</protein>
<name>A0ABN7UU31_GIGMA</name>
<accession>A0ABN7UU31</accession>
<sequence length="169" mass="19337">GKIWEEERLRKQVHIYHQISSSGTGYSSSKIVYSNSETVYSGITNNRTNNYIGEPSISKSLRSIKHVNYAEIDDLDEERESRKIRRTNNTTNLESAEFPVPRTPLQVSQIFTSLMTTPNKRPINISVICAFNKSVDKLTLEISMELANELSSVHDTNPEIWTPDLEKIY</sequence>
<proteinExistence type="predicted"/>